<name>A0ACC2VLU1_9TREE</name>
<evidence type="ECO:0000313" key="2">
    <source>
        <dbReference type="Proteomes" id="UP001230649"/>
    </source>
</evidence>
<protein>
    <submittedName>
        <fullName evidence="1">Uncharacterized protein</fullName>
    </submittedName>
</protein>
<sequence length="293" mass="29816">MSSAAPYSSDRSRRRSSDAGTITSTGGANKAPSARLDEAKKIQDLLASLSQGGLAKPSAPTPAQTSFSAPTSFKPNVPNTPLAQNNHTSGYNPQSQPQPQTQSQQYPYPSAYAMPGSNAYVLPSQLSNNPQKPVVTPAYVPPFAPSMGTAATAPIPAYVPPTVPSIASQVPAANSAYPAAGQPRRDPASSGYGRPPVPPASGYQMVNLPHGTSVSSTAGNVPPSNAPTYPYAQPPSTTNGTSGPSASINAAPSNAPSYPYALPVSAPAPVSTTPQVAPGMSDLLALLAAQQRK</sequence>
<dbReference type="EMBL" id="JASBWS010000076">
    <property type="protein sequence ID" value="KAJ9100343.1"/>
    <property type="molecule type" value="Genomic_DNA"/>
</dbReference>
<accession>A0ACC2VLU1</accession>
<proteinExistence type="predicted"/>
<reference evidence="1" key="1">
    <citation type="submission" date="2023-04" db="EMBL/GenBank/DDBJ databases">
        <title>Draft Genome sequencing of Naganishia species isolated from polar environments using Oxford Nanopore Technology.</title>
        <authorList>
            <person name="Leo P."/>
            <person name="Venkateswaran K."/>
        </authorList>
    </citation>
    <scope>NUCLEOTIDE SEQUENCE</scope>
    <source>
        <strain evidence="1">MNA-CCFEE 5262</strain>
    </source>
</reference>
<gene>
    <name evidence="1" type="ORF">QFC20_005476</name>
</gene>
<dbReference type="Proteomes" id="UP001230649">
    <property type="component" value="Unassembled WGS sequence"/>
</dbReference>
<evidence type="ECO:0000313" key="1">
    <source>
        <dbReference type="EMBL" id="KAJ9100343.1"/>
    </source>
</evidence>
<comment type="caution">
    <text evidence="1">The sequence shown here is derived from an EMBL/GenBank/DDBJ whole genome shotgun (WGS) entry which is preliminary data.</text>
</comment>
<organism evidence="1 2">
    <name type="scientific">Naganishia adeliensis</name>
    <dbReference type="NCBI Taxonomy" id="92952"/>
    <lineage>
        <taxon>Eukaryota</taxon>
        <taxon>Fungi</taxon>
        <taxon>Dikarya</taxon>
        <taxon>Basidiomycota</taxon>
        <taxon>Agaricomycotina</taxon>
        <taxon>Tremellomycetes</taxon>
        <taxon>Filobasidiales</taxon>
        <taxon>Filobasidiaceae</taxon>
        <taxon>Naganishia</taxon>
    </lineage>
</organism>
<keyword evidence="2" id="KW-1185">Reference proteome</keyword>